<accession>A0A9W8G7U3</accession>
<feature type="compositionally biased region" description="Polar residues" evidence="2">
    <location>
        <begin position="654"/>
        <end position="673"/>
    </location>
</feature>
<evidence type="ECO:0000313" key="5">
    <source>
        <dbReference type="Proteomes" id="UP001151518"/>
    </source>
</evidence>
<proteinExistence type="predicted"/>
<feature type="region of interest" description="Disordered" evidence="2">
    <location>
        <begin position="639"/>
        <end position="707"/>
    </location>
</feature>
<dbReference type="Proteomes" id="UP001151518">
    <property type="component" value="Unassembled WGS sequence"/>
</dbReference>
<feature type="compositionally biased region" description="Polar residues" evidence="2">
    <location>
        <begin position="977"/>
        <end position="998"/>
    </location>
</feature>
<evidence type="ECO:0000256" key="2">
    <source>
        <dbReference type="SAM" id="MobiDB-lite"/>
    </source>
</evidence>
<comment type="caution">
    <text evidence="4">The sequence shown here is derived from an EMBL/GenBank/DDBJ whole genome shotgun (WGS) entry which is preliminary data.</text>
</comment>
<dbReference type="OrthoDB" id="5593455at2759"/>
<dbReference type="SUPFAM" id="SSF103657">
    <property type="entry name" value="BAR/IMD domain-like"/>
    <property type="match status" value="1"/>
</dbReference>
<feature type="compositionally biased region" description="Basic and acidic residues" evidence="2">
    <location>
        <begin position="685"/>
        <end position="698"/>
    </location>
</feature>
<protein>
    <recommendedName>
        <fullName evidence="3">MHD domain-containing protein</fullName>
    </recommendedName>
</protein>
<feature type="region of interest" description="Disordered" evidence="2">
    <location>
        <begin position="254"/>
        <end position="309"/>
    </location>
</feature>
<feature type="compositionally biased region" description="Polar residues" evidence="2">
    <location>
        <begin position="254"/>
        <end position="272"/>
    </location>
</feature>
<dbReference type="Pfam" id="PF10291">
    <property type="entry name" value="muHD"/>
    <property type="match status" value="1"/>
</dbReference>
<feature type="compositionally biased region" description="Polar residues" evidence="2">
    <location>
        <begin position="899"/>
        <end position="922"/>
    </location>
</feature>
<evidence type="ECO:0000259" key="3">
    <source>
        <dbReference type="PROSITE" id="PS51072"/>
    </source>
</evidence>
<dbReference type="InterPro" id="IPR018808">
    <property type="entry name" value="Muniscin_C"/>
</dbReference>
<gene>
    <name evidence="4" type="ORF">GGI25_002660</name>
</gene>
<keyword evidence="1" id="KW-0175">Coiled coil</keyword>
<feature type="region of interest" description="Disordered" evidence="2">
    <location>
        <begin position="1378"/>
        <end position="1425"/>
    </location>
</feature>
<feature type="region of interest" description="Disordered" evidence="2">
    <location>
        <begin position="367"/>
        <end position="403"/>
    </location>
</feature>
<feature type="compositionally biased region" description="Polar residues" evidence="2">
    <location>
        <begin position="930"/>
        <end position="946"/>
    </location>
</feature>
<sequence length="1425" mass="151984">MAKELNDSELIQSFLPNTLSDELTRRYDAGNAALLQLIDHFSQRSQLEDTLAAAIEKAYAAANTKSAPKGLSVMKSQSRNDLSVETNVLFPQLQKEVGRLVRMHLHLSERINNEVVRPLHTFTTKDAWKVAHDIQLRLQQMSSAMHAHHEKIPKLSSRTVAKSAKASQQAKAKLEEEKQALMALQNEWQSEVAGLVAQFEVADVARTEAIRDALLRFEHYRSEFYKAAQADIIPVREFAQQYQPSPRIIDVLSGRTQSQSTEPEGSSSITNNPGAAYAAGASSVSPGPSSASIQQLPTDYRDGASQDDAPAKGFLKLNIFRSSTKRVKKKNSGGYSASTFSSAHSRSISSNIASPSIANVTVANISTGAPPSIRTARTYESDAFSPRSPGEQRSLAPSTSYVDTSGQAAANFESQGPQHATTMQSGGNLTQKAPLQTSVGDFAEWVFAETTQGIASPKNDSNCSVGSMVHINEQLSAIEEAPDSSSKKVDAQPTKECIGQTDTADHVQVEADNPAANIDDVFGSLHISASKEEPLVSSEQTSASENRHVDLDAVFNIPQQQQQYQQNAPLVGETIAEPATAKAKTTTTTTTTEATAATVSGTAQKTTVTGQENAFTHSFDEVFGSADAFKPAALEDSLKKSPQMSKLGDIENARSAQTGSHRRSASTGTTDSPSIAARSASGFDVDDRPEGNESHESDSNDSTEQSFRVKFSIRDRAIKDNPDDSKAALSRVTTLLRSAPSARRGRNRRDIRTMYVPSSHPIPNAISPQDSTFVDQEQQQQLGFNKVSPPETPMPVRSEVIDDVPTVEMAEDIPAVTATALDATALDAIASLETAASIDVAANEATAKPIAEDAVIETAGPEANVGVEAEAGSSIVEEAANEDSIPASIKPEDLEQPTVDASPSSLLQSHEQDIKGNTQEMESSAALPPTEQTLPSTEKQQTSASPSPAIPPLQHQKSEGSGRRRAPPPPPPSASSVQLQMASGSLPNNRKSISTLSAGGNADASIHASTVPGNPDEHHQDSALPVPAINATTEGANAGSSTSSNNAQATSETSKGEVAQEQQLTASKSMHRGRRAAASGGPVPITMHARETLDADVNWALEPLPLIPYQVTGEVDMHIQNAINPLELAPLRICIKRAEKGMELVANPSVVVLDASFTASMNDGCEWYRFVRPNLFAQVKEPEGISVAVFKYLFKTTSGEKRVLPVKIGAGCTKSNGACAVMIFCEPNISDIYAGGTIKDLAVLLNMSGKITSQASRPTATWYQERNSLLWKLDDMYISSPEEMSEEEAMDLSRTLAVKVQGNGNTLPEVIAVKFEAQNSHIIDTAMRIVRVTASNQQQTISGGISATVVHGLASSKVKSGKYIFKLSPSTIISAEGDGVDGAHGNAKATDEHNSATDNDDAAGPSSEEEEAWSDDEGDSHDKAQ</sequence>
<feature type="coiled-coil region" evidence="1">
    <location>
        <begin position="164"/>
        <end position="191"/>
    </location>
</feature>
<evidence type="ECO:0000256" key="1">
    <source>
        <dbReference type="SAM" id="Coils"/>
    </source>
</evidence>
<feature type="region of interest" description="Disordered" evidence="2">
    <location>
        <begin position="879"/>
        <end position="1083"/>
    </location>
</feature>
<dbReference type="Gene3D" id="1.20.1270.60">
    <property type="entry name" value="Arfaptin homology (AH) domain/BAR domain"/>
    <property type="match status" value="1"/>
</dbReference>
<feature type="region of interest" description="Disordered" evidence="2">
    <location>
        <begin position="413"/>
        <end position="432"/>
    </location>
</feature>
<dbReference type="PROSITE" id="PS51072">
    <property type="entry name" value="MHD"/>
    <property type="match status" value="1"/>
</dbReference>
<evidence type="ECO:0000313" key="4">
    <source>
        <dbReference type="EMBL" id="KAJ2678017.1"/>
    </source>
</evidence>
<feature type="compositionally biased region" description="Low complexity" evidence="2">
    <location>
        <begin position="273"/>
        <end position="292"/>
    </location>
</feature>
<reference evidence="4" key="1">
    <citation type="submission" date="2022-07" db="EMBL/GenBank/DDBJ databases">
        <title>Phylogenomic reconstructions and comparative analyses of Kickxellomycotina fungi.</title>
        <authorList>
            <person name="Reynolds N.K."/>
            <person name="Stajich J.E."/>
            <person name="Barry K."/>
            <person name="Grigoriev I.V."/>
            <person name="Crous P."/>
            <person name="Smith M.E."/>
        </authorList>
    </citation>
    <scope>NUCLEOTIDE SEQUENCE</scope>
    <source>
        <strain evidence="4">NRRL 3115</strain>
    </source>
</reference>
<dbReference type="InterPro" id="IPR027267">
    <property type="entry name" value="AH/BAR_dom_sf"/>
</dbReference>
<feature type="compositionally biased region" description="Low complexity" evidence="2">
    <location>
        <begin position="1031"/>
        <end position="1053"/>
    </location>
</feature>
<dbReference type="InterPro" id="IPR028565">
    <property type="entry name" value="MHD"/>
</dbReference>
<name>A0A9W8G7U3_9FUNG</name>
<feature type="compositionally biased region" description="Acidic residues" evidence="2">
    <location>
        <begin position="1407"/>
        <end position="1419"/>
    </location>
</feature>
<feature type="domain" description="MHD" evidence="3">
    <location>
        <begin position="1082"/>
        <end position="1359"/>
    </location>
</feature>
<organism evidence="4 5">
    <name type="scientific">Coemansia spiralis</name>
    <dbReference type="NCBI Taxonomy" id="417178"/>
    <lineage>
        <taxon>Eukaryota</taxon>
        <taxon>Fungi</taxon>
        <taxon>Fungi incertae sedis</taxon>
        <taxon>Zoopagomycota</taxon>
        <taxon>Kickxellomycotina</taxon>
        <taxon>Kickxellomycetes</taxon>
        <taxon>Kickxellales</taxon>
        <taxon>Kickxellaceae</taxon>
        <taxon>Coemansia</taxon>
    </lineage>
</organism>
<dbReference type="EMBL" id="JANBTW010000025">
    <property type="protein sequence ID" value="KAJ2678017.1"/>
    <property type="molecule type" value="Genomic_DNA"/>
</dbReference>